<proteinExistence type="predicted"/>
<organism evidence="4 5">
    <name type="scientific">Pantoea cypripedii</name>
    <name type="common">Pectobacterium cypripedii</name>
    <name type="synonym">Erwinia cypripedii</name>
    <dbReference type="NCBI Taxonomy" id="55209"/>
    <lineage>
        <taxon>Bacteria</taxon>
        <taxon>Pseudomonadati</taxon>
        <taxon>Pseudomonadota</taxon>
        <taxon>Gammaproteobacteria</taxon>
        <taxon>Enterobacterales</taxon>
        <taxon>Erwiniaceae</taxon>
        <taxon>Pantoea</taxon>
    </lineage>
</organism>
<reference evidence="4 5" key="1">
    <citation type="journal article" date="2017" name="Antonie Van Leeuwenhoek">
        <title>Phylogenomic resolution of the bacterial genus Pantoea and its relationship with Erwinia and Tatumella.</title>
        <authorList>
            <person name="Palmer M."/>
            <person name="Steenkamp E.T."/>
            <person name="Coetzee M.P."/>
            <person name="Chan W.Y."/>
            <person name="van Zyl E."/>
            <person name="De Maayer P."/>
            <person name="Coutinho T.A."/>
            <person name="Blom J."/>
            <person name="Smits T.H."/>
            <person name="Duffy B."/>
            <person name="Venter S.N."/>
        </authorList>
    </citation>
    <scope>NUCLEOTIDE SEQUENCE [LARGE SCALE GENOMIC DNA]</scope>
    <source>
        <strain evidence="4 5">LMG 2657</strain>
    </source>
</reference>
<dbReference type="EMBL" id="MLJI01000003">
    <property type="protein sequence ID" value="ORM88261.1"/>
    <property type="molecule type" value="Genomic_DNA"/>
</dbReference>
<dbReference type="AlphaFoldDB" id="A0A1X1EH60"/>
<evidence type="ECO:0000259" key="3">
    <source>
        <dbReference type="Pfam" id="PF02371"/>
    </source>
</evidence>
<dbReference type="OrthoDB" id="9795150at2"/>
<feature type="coiled-coil region" evidence="1">
    <location>
        <begin position="130"/>
        <end position="191"/>
    </location>
</feature>
<dbReference type="PANTHER" id="PTHR33055:SF3">
    <property type="entry name" value="PUTATIVE TRANSPOSASE FOR IS117-RELATED"/>
    <property type="match status" value="1"/>
</dbReference>
<evidence type="ECO:0000313" key="4">
    <source>
        <dbReference type="EMBL" id="ORM88261.1"/>
    </source>
</evidence>
<evidence type="ECO:0000313" key="5">
    <source>
        <dbReference type="Proteomes" id="UP000193749"/>
    </source>
</evidence>
<dbReference type="InterPro" id="IPR003346">
    <property type="entry name" value="Transposase_20"/>
</dbReference>
<comment type="caution">
    <text evidence="4">The sequence shown here is derived from an EMBL/GenBank/DDBJ whole genome shotgun (WGS) entry which is preliminary data.</text>
</comment>
<dbReference type="GO" id="GO:0003677">
    <property type="term" value="F:DNA binding"/>
    <property type="evidence" value="ECO:0007669"/>
    <property type="project" value="InterPro"/>
</dbReference>
<evidence type="ECO:0000256" key="1">
    <source>
        <dbReference type="SAM" id="Coils"/>
    </source>
</evidence>
<dbReference type="InterPro" id="IPR002525">
    <property type="entry name" value="Transp_IS110-like_N"/>
</dbReference>
<dbReference type="InterPro" id="IPR047650">
    <property type="entry name" value="Transpos_IS110"/>
</dbReference>
<sequence length="327" mass="36432">MIYLGIDVSKNKLDLCLLPGNGKKKTKSMKNQPGAEREIYDWLLMQKCPPEQVTAVLEATSVYHENVAFGLHENTPVTVCMGNPQRVREFARGIGMLTKNDTADAWVLARYGELKQPDAWVPPSPEVRKLRELMRLRDSLQADVQRAVNRLEKAHSTRTSREVIDSLTRTRKANEEELKRIEALISDHTDNHPGLKEDRELLESIKGIGSVVGTTMLAVLHSCPFRSASQVASWLGVVPVEKTSGSYVRGLARMSKTGPADVRAKLYMAAVVASKWNGPARALYERLLAKGKAKKAALGAVMRKLVHQCFGVLKTRMKWDENYVATA</sequence>
<gene>
    <name evidence="4" type="ORF">HA50_30235</name>
</gene>
<evidence type="ECO:0000259" key="2">
    <source>
        <dbReference type="Pfam" id="PF01548"/>
    </source>
</evidence>
<dbReference type="Pfam" id="PF01548">
    <property type="entry name" value="DEDD_Tnp_IS110"/>
    <property type="match status" value="1"/>
</dbReference>
<accession>A0A1X1EH60</accession>
<protein>
    <submittedName>
        <fullName evidence="4">IS110 family transposase</fullName>
    </submittedName>
</protein>
<dbReference type="Proteomes" id="UP000193749">
    <property type="component" value="Unassembled WGS sequence"/>
</dbReference>
<keyword evidence="1" id="KW-0175">Coiled coil</keyword>
<dbReference type="GO" id="GO:0004803">
    <property type="term" value="F:transposase activity"/>
    <property type="evidence" value="ECO:0007669"/>
    <property type="project" value="InterPro"/>
</dbReference>
<name>A0A1X1EH60_PANCY</name>
<feature type="domain" description="Transposase IS116/IS110/IS902 C-terminal" evidence="3">
    <location>
        <begin position="200"/>
        <end position="285"/>
    </location>
</feature>
<dbReference type="GO" id="GO:0006313">
    <property type="term" value="P:DNA transposition"/>
    <property type="evidence" value="ECO:0007669"/>
    <property type="project" value="InterPro"/>
</dbReference>
<feature type="domain" description="Transposase IS110-like N-terminal" evidence="2">
    <location>
        <begin position="4"/>
        <end position="153"/>
    </location>
</feature>
<keyword evidence="5" id="KW-1185">Reference proteome</keyword>
<dbReference type="NCBIfam" id="NF033542">
    <property type="entry name" value="transpos_IS110"/>
    <property type="match status" value="1"/>
</dbReference>
<dbReference type="Pfam" id="PF02371">
    <property type="entry name" value="Transposase_20"/>
    <property type="match status" value="1"/>
</dbReference>
<dbReference type="PANTHER" id="PTHR33055">
    <property type="entry name" value="TRANSPOSASE FOR INSERTION SEQUENCE ELEMENT IS1111A"/>
    <property type="match status" value="1"/>
</dbReference>